<accession>A0A218X2C5</accession>
<evidence type="ECO:0000313" key="2">
    <source>
        <dbReference type="Proteomes" id="UP000197138"/>
    </source>
</evidence>
<dbReference type="PANTHER" id="PTHR11439">
    <property type="entry name" value="GAG-POL-RELATED RETROTRANSPOSON"/>
    <property type="match status" value="1"/>
</dbReference>
<name>A0A218X2C5_PUNGR</name>
<comment type="caution">
    <text evidence="1">The sequence shown here is derived from an EMBL/GenBank/DDBJ whole genome shotgun (WGS) entry which is preliminary data.</text>
</comment>
<sequence>MEECISVKTPMCYKEKLQKEDGTKPTDEAHYRSLVGCLMYLTATRPDILYVVSVLSRFLNCAKESHMIAAKRVLRYLKGTSCHGVKFTKSKELKLSGFSDSE</sequence>
<evidence type="ECO:0000313" key="1">
    <source>
        <dbReference type="EMBL" id="OWM79355.1"/>
    </source>
</evidence>
<dbReference type="AlphaFoldDB" id="A0A218X2C5"/>
<dbReference type="Proteomes" id="UP000197138">
    <property type="component" value="Unassembled WGS sequence"/>
</dbReference>
<dbReference type="EMBL" id="MTKT01002492">
    <property type="protein sequence ID" value="OWM79355.1"/>
    <property type="molecule type" value="Genomic_DNA"/>
</dbReference>
<dbReference type="PANTHER" id="PTHR11439:SF503">
    <property type="entry name" value="CYSTEINE-RICH RLK (RECEPTOR-LIKE PROTEIN KINASE) 8"/>
    <property type="match status" value="1"/>
</dbReference>
<gene>
    <name evidence="1" type="ORF">CDL15_Pgr003528</name>
</gene>
<proteinExistence type="predicted"/>
<evidence type="ECO:0008006" key="3">
    <source>
        <dbReference type="Google" id="ProtNLM"/>
    </source>
</evidence>
<protein>
    <recommendedName>
        <fullName evidence="3">Reverse transcriptase Ty1/copia-type domain-containing protein</fullName>
    </recommendedName>
</protein>
<reference evidence="2" key="1">
    <citation type="journal article" date="2017" name="Plant J.">
        <title>The pomegranate (Punica granatum L.) genome and the genomics of punicalagin biosynthesis.</title>
        <authorList>
            <person name="Qin G."/>
            <person name="Xu C."/>
            <person name="Ming R."/>
            <person name="Tang H."/>
            <person name="Guyot R."/>
            <person name="Kramer E.M."/>
            <person name="Hu Y."/>
            <person name="Yi X."/>
            <person name="Qi Y."/>
            <person name="Xu X."/>
            <person name="Gao Z."/>
            <person name="Pan H."/>
            <person name="Jian J."/>
            <person name="Tian Y."/>
            <person name="Yue Z."/>
            <person name="Xu Y."/>
        </authorList>
    </citation>
    <scope>NUCLEOTIDE SEQUENCE [LARGE SCALE GENOMIC DNA]</scope>
    <source>
        <strain evidence="2">cv. Dabenzi</strain>
    </source>
</reference>
<organism evidence="1 2">
    <name type="scientific">Punica granatum</name>
    <name type="common">Pomegranate</name>
    <dbReference type="NCBI Taxonomy" id="22663"/>
    <lineage>
        <taxon>Eukaryota</taxon>
        <taxon>Viridiplantae</taxon>
        <taxon>Streptophyta</taxon>
        <taxon>Embryophyta</taxon>
        <taxon>Tracheophyta</taxon>
        <taxon>Spermatophyta</taxon>
        <taxon>Magnoliopsida</taxon>
        <taxon>eudicotyledons</taxon>
        <taxon>Gunneridae</taxon>
        <taxon>Pentapetalae</taxon>
        <taxon>rosids</taxon>
        <taxon>malvids</taxon>
        <taxon>Myrtales</taxon>
        <taxon>Lythraceae</taxon>
        <taxon>Punica</taxon>
    </lineage>
</organism>